<dbReference type="RefSeq" id="YP_009818598.1">
    <property type="nucleotide sequence ID" value="NC_048140.1"/>
</dbReference>
<keyword evidence="2" id="KW-1185">Reference proteome</keyword>
<proteinExistence type="predicted"/>
<name>A0A3S9UNG9_9CAUD</name>
<reference evidence="1 2" key="1">
    <citation type="submission" date="2018-12" db="EMBL/GenBank/DDBJ databases">
        <authorList>
            <person name="Rimple P.A."/>
            <person name="Stoner T.H."/>
            <person name="Garlena R.A."/>
            <person name="Russell D.A."/>
            <person name="Pope W.H."/>
            <person name="Jacobs-Sera D."/>
            <person name="Hatfull G.F."/>
        </authorList>
    </citation>
    <scope>NUCLEOTIDE SEQUENCE [LARGE SCALE GENOMIC DNA]</scope>
</reference>
<accession>A0A3S9UNG9</accession>
<protein>
    <submittedName>
        <fullName evidence="1">Uncharacterized protein</fullName>
    </submittedName>
</protein>
<dbReference type="GeneID" id="55009942"/>
<gene>
    <name evidence="1" type="primary">38</name>
    <name evidence="1" type="ORF">PBI_MAJA_38</name>
</gene>
<dbReference type="KEGG" id="vg:55009942"/>
<organism evidence="1 2">
    <name type="scientific">Arthrobacter phage Maja</name>
    <dbReference type="NCBI Taxonomy" id="2499009"/>
    <lineage>
        <taxon>Viruses</taxon>
        <taxon>Duplodnaviria</taxon>
        <taxon>Heunggongvirae</taxon>
        <taxon>Uroviricota</taxon>
        <taxon>Caudoviricetes</taxon>
        <taxon>Majavirus</taxon>
        <taxon>Majavirus maja</taxon>
    </lineage>
</organism>
<dbReference type="EMBL" id="MK279899">
    <property type="protein sequence ID" value="AZS11736.1"/>
    <property type="molecule type" value="Genomic_DNA"/>
</dbReference>
<sequence>MRGPSPRVGRNRRRVCLYLPFLGIGALAVLTSSPVFNGADLFGVFALSVGAAGFVHETGKDHD</sequence>
<evidence type="ECO:0000313" key="2">
    <source>
        <dbReference type="Proteomes" id="UP000287918"/>
    </source>
</evidence>
<evidence type="ECO:0000313" key="1">
    <source>
        <dbReference type="EMBL" id="AZS11736.1"/>
    </source>
</evidence>
<dbReference type="Proteomes" id="UP000287918">
    <property type="component" value="Segment"/>
</dbReference>